<sequence>MAELEIDQSHLPQVQKVCQCFAVLEDGALAHNLQEQEIEQYYNSNVQKNQLVQKDIRVARSLQDEEERAALLRQATQQQEEQDLEYARAIQEEIRRCAEEAQRREEEDEEMAKRIQREEEEMDVRRKRREGGCRESSCQGNVSSFPLGEGACLEQGEACLEQGEACLEQGEACLELGALQQVLLDEELARRLQEEEEQLHRKSPHSPPRPHNYGPERDFRAAQVAQDEEIARFMQRQEVKSRRRSRDPEGQGSRRERGGDSGDACERRVTRERKLQVPRERLDSEGLPSPSEETSPGHLPPSPPSEETSPGHLPPSAATAPQRQPIRNIAEELDPTFKARRRDSGPAPPLSSVLCQASPTPNRGFHDYTDEPLFIPPTKRHGDRSGRGKAKEKKEGCKQQ</sequence>
<evidence type="ECO:0000256" key="2">
    <source>
        <dbReference type="SAM" id="MobiDB-lite"/>
    </source>
</evidence>
<feature type="compositionally biased region" description="Basic and acidic residues" evidence="2">
    <location>
        <begin position="229"/>
        <end position="284"/>
    </location>
</feature>
<dbReference type="Proteomes" id="UP001221898">
    <property type="component" value="Unassembled WGS sequence"/>
</dbReference>
<accession>A0AAD7RH78</accession>
<dbReference type="PANTHER" id="PTHR22115:SF5">
    <property type="entry name" value="COILED-COIL DOMAIN-CONTAINING PROTEIN 50-LIKE ISOFORM X1"/>
    <property type="match status" value="1"/>
</dbReference>
<comment type="caution">
    <text evidence="4">The sequence shown here is derived from an EMBL/GenBank/DDBJ whole genome shotgun (WGS) entry which is preliminary data.</text>
</comment>
<dbReference type="InterPro" id="IPR029311">
    <property type="entry name" value="CCDC50_N"/>
</dbReference>
<evidence type="ECO:0000313" key="4">
    <source>
        <dbReference type="EMBL" id="KAJ8384263.1"/>
    </source>
</evidence>
<feature type="domain" description="Coiled-coil" evidence="3">
    <location>
        <begin position="5"/>
        <end position="127"/>
    </location>
</feature>
<protein>
    <recommendedName>
        <fullName evidence="3">Coiled-coil domain-containing protein</fullName>
    </recommendedName>
</protein>
<evidence type="ECO:0000259" key="3">
    <source>
        <dbReference type="Pfam" id="PF15295"/>
    </source>
</evidence>
<dbReference type="InterPro" id="IPR039303">
    <property type="entry name" value="CCDC50"/>
</dbReference>
<feature type="region of interest" description="Disordered" evidence="2">
    <location>
        <begin position="101"/>
        <end position="140"/>
    </location>
</feature>
<proteinExistence type="predicted"/>
<reference evidence="4" key="1">
    <citation type="journal article" date="2023" name="Science">
        <title>Genome structures resolve the early diversification of teleost fishes.</title>
        <authorList>
            <person name="Parey E."/>
            <person name="Louis A."/>
            <person name="Montfort J."/>
            <person name="Bouchez O."/>
            <person name="Roques C."/>
            <person name="Iampietro C."/>
            <person name="Lluch J."/>
            <person name="Castinel A."/>
            <person name="Donnadieu C."/>
            <person name="Desvignes T."/>
            <person name="Floi Bucao C."/>
            <person name="Jouanno E."/>
            <person name="Wen M."/>
            <person name="Mejri S."/>
            <person name="Dirks R."/>
            <person name="Jansen H."/>
            <person name="Henkel C."/>
            <person name="Chen W.J."/>
            <person name="Zahm M."/>
            <person name="Cabau C."/>
            <person name="Klopp C."/>
            <person name="Thompson A.W."/>
            <person name="Robinson-Rechavi M."/>
            <person name="Braasch I."/>
            <person name="Lecointre G."/>
            <person name="Bobe J."/>
            <person name="Postlethwait J.H."/>
            <person name="Berthelot C."/>
            <person name="Roest Crollius H."/>
            <person name="Guiguen Y."/>
        </authorList>
    </citation>
    <scope>NUCLEOTIDE SEQUENCE</scope>
    <source>
        <strain evidence="4">NC1722</strain>
    </source>
</reference>
<keyword evidence="5" id="KW-1185">Reference proteome</keyword>
<name>A0AAD7RH78_9TELE</name>
<feature type="region of interest" description="Disordered" evidence="2">
    <location>
        <begin position="193"/>
        <end position="400"/>
    </location>
</feature>
<dbReference type="EMBL" id="JAINUG010000275">
    <property type="protein sequence ID" value="KAJ8384263.1"/>
    <property type="molecule type" value="Genomic_DNA"/>
</dbReference>
<feature type="compositionally biased region" description="Basic residues" evidence="2">
    <location>
        <begin position="378"/>
        <end position="391"/>
    </location>
</feature>
<evidence type="ECO:0000313" key="5">
    <source>
        <dbReference type="Proteomes" id="UP001221898"/>
    </source>
</evidence>
<gene>
    <name evidence="4" type="ORF">AAFF_G00207240</name>
</gene>
<organism evidence="4 5">
    <name type="scientific">Aldrovandia affinis</name>
    <dbReference type="NCBI Taxonomy" id="143900"/>
    <lineage>
        <taxon>Eukaryota</taxon>
        <taxon>Metazoa</taxon>
        <taxon>Chordata</taxon>
        <taxon>Craniata</taxon>
        <taxon>Vertebrata</taxon>
        <taxon>Euteleostomi</taxon>
        <taxon>Actinopterygii</taxon>
        <taxon>Neopterygii</taxon>
        <taxon>Teleostei</taxon>
        <taxon>Notacanthiformes</taxon>
        <taxon>Halosauridae</taxon>
        <taxon>Aldrovandia</taxon>
    </lineage>
</organism>
<evidence type="ECO:0000256" key="1">
    <source>
        <dbReference type="ARBA" id="ARBA00023054"/>
    </source>
</evidence>
<keyword evidence="1" id="KW-0175">Coiled coil</keyword>
<dbReference type="PANTHER" id="PTHR22115">
    <property type="entry name" value="C3ORF6 PROTEIN-RELATED"/>
    <property type="match status" value="1"/>
</dbReference>
<feature type="compositionally biased region" description="Basic and acidic residues" evidence="2">
    <location>
        <begin position="101"/>
        <end position="117"/>
    </location>
</feature>
<dbReference type="Pfam" id="PF15295">
    <property type="entry name" value="CCDC50_N"/>
    <property type="match status" value="1"/>
</dbReference>
<dbReference type="AlphaFoldDB" id="A0AAD7RH78"/>